<keyword evidence="1" id="KW-0812">Transmembrane</keyword>
<evidence type="ECO:0000256" key="1">
    <source>
        <dbReference type="SAM" id="Phobius"/>
    </source>
</evidence>
<comment type="caution">
    <text evidence="2">The sequence shown here is derived from an EMBL/GenBank/DDBJ whole genome shotgun (WGS) entry which is preliminary data.</text>
</comment>
<sequence>MKANELLLELLKLFVSLLKTRTIPANIRKAFFIVVLCGLLFGAAFAGMVVWILPPLCAAVAQGNLLAAWVYCIGFLVAVFAVAFSGAALIFATHHFCTEVLQSVSGEDKKKKDPR</sequence>
<organism evidence="2 3">
    <name type="scientific">Ammonifex thiophilus</name>
    <dbReference type="NCBI Taxonomy" id="444093"/>
    <lineage>
        <taxon>Bacteria</taxon>
        <taxon>Bacillati</taxon>
        <taxon>Bacillota</taxon>
        <taxon>Clostridia</taxon>
        <taxon>Thermoanaerobacterales</taxon>
        <taxon>Thermoanaerobacteraceae</taxon>
        <taxon>Ammonifex</taxon>
    </lineage>
</organism>
<dbReference type="Proteomes" id="UP000256329">
    <property type="component" value="Unassembled WGS sequence"/>
</dbReference>
<dbReference type="EMBL" id="QSLN01000021">
    <property type="protein sequence ID" value="RDV81233.1"/>
    <property type="molecule type" value="Genomic_DNA"/>
</dbReference>
<evidence type="ECO:0000313" key="3">
    <source>
        <dbReference type="Proteomes" id="UP000256329"/>
    </source>
</evidence>
<name>A0A3D8P1E0_9THEO</name>
<dbReference type="AlphaFoldDB" id="A0A3D8P1E0"/>
<keyword evidence="1" id="KW-1133">Transmembrane helix</keyword>
<feature type="transmembrane region" description="Helical" evidence="1">
    <location>
        <begin position="66"/>
        <end position="92"/>
    </location>
</feature>
<accession>A0A3D8P1E0</accession>
<keyword evidence="3" id="KW-1185">Reference proteome</keyword>
<keyword evidence="1" id="KW-0472">Membrane</keyword>
<feature type="transmembrane region" description="Helical" evidence="1">
    <location>
        <begin position="30"/>
        <end position="54"/>
    </location>
</feature>
<reference evidence="2 3" key="1">
    <citation type="submission" date="2018-08" db="EMBL/GenBank/DDBJ databases">
        <title>Form III RuBisCO-mediated autotrophy in Thermodesulfobium bacteria.</title>
        <authorList>
            <person name="Toshchakov S.V."/>
            <person name="Kublanov I.V."/>
            <person name="Frolov E."/>
            <person name="Bonch-Osmolovskaya E.A."/>
            <person name="Tourova T.P."/>
            <person name="Chernych N.A."/>
            <person name="Lebedinsky A.V."/>
        </authorList>
    </citation>
    <scope>NUCLEOTIDE SEQUENCE [LARGE SCALE GENOMIC DNA]</scope>
    <source>
        <strain evidence="2 3">SR</strain>
    </source>
</reference>
<gene>
    <name evidence="2" type="ORF">DXX99_09625</name>
</gene>
<protein>
    <submittedName>
        <fullName evidence="2">Uncharacterized protein</fullName>
    </submittedName>
</protein>
<evidence type="ECO:0000313" key="2">
    <source>
        <dbReference type="EMBL" id="RDV81233.1"/>
    </source>
</evidence>
<proteinExistence type="predicted"/>